<dbReference type="Proteomes" id="UP000004358">
    <property type="component" value="Unassembled WGS sequence"/>
</dbReference>
<protein>
    <submittedName>
        <fullName evidence="2">Uncharacterized protein</fullName>
    </submittedName>
</protein>
<evidence type="ECO:0000256" key="1">
    <source>
        <dbReference type="SAM" id="Phobius"/>
    </source>
</evidence>
<dbReference type="STRING" id="314230.DSM3645_27768"/>
<organism evidence="2 3">
    <name type="scientific">Blastopirellula marina DSM 3645</name>
    <dbReference type="NCBI Taxonomy" id="314230"/>
    <lineage>
        <taxon>Bacteria</taxon>
        <taxon>Pseudomonadati</taxon>
        <taxon>Planctomycetota</taxon>
        <taxon>Planctomycetia</taxon>
        <taxon>Pirellulales</taxon>
        <taxon>Pirellulaceae</taxon>
        <taxon>Blastopirellula</taxon>
    </lineage>
</organism>
<keyword evidence="1" id="KW-1133">Transmembrane helix</keyword>
<accession>A3ZX71</accession>
<dbReference type="HOGENOM" id="CLU_2697227_0_0_0"/>
<proteinExistence type="predicted"/>
<keyword evidence="1" id="KW-0812">Transmembrane</keyword>
<feature type="transmembrane region" description="Helical" evidence="1">
    <location>
        <begin position="6"/>
        <end position="25"/>
    </location>
</feature>
<name>A3ZX71_9BACT</name>
<evidence type="ECO:0000313" key="2">
    <source>
        <dbReference type="EMBL" id="EAQ78952.1"/>
    </source>
</evidence>
<evidence type="ECO:0000313" key="3">
    <source>
        <dbReference type="Proteomes" id="UP000004358"/>
    </source>
</evidence>
<comment type="caution">
    <text evidence="2">The sequence shown here is derived from an EMBL/GenBank/DDBJ whole genome shotgun (WGS) entry which is preliminary data.</text>
</comment>
<reference evidence="2 3" key="1">
    <citation type="submission" date="2006-02" db="EMBL/GenBank/DDBJ databases">
        <authorList>
            <person name="Amann R."/>
            <person name="Ferriera S."/>
            <person name="Johnson J."/>
            <person name="Kravitz S."/>
            <person name="Halpern A."/>
            <person name="Remington K."/>
            <person name="Beeson K."/>
            <person name="Tran B."/>
            <person name="Rogers Y.-H."/>
            <person name="Friedman R."/>
            <person name="Venter J.C."/>
        </authorList>
    </citation>
    <scope>NUCLEOTIDE SEQUENCE [LARGE SCALE GENOMIC DNA]</scope>
    <source>
        <strain evidence="2 3">DSM 3645</strain>
    </source>
</reference>
<gene>
    <name evidence="2" type="ORF">DSM3645_27768</name>
</gene>
<dbReference type="EMBL" id="AANZ01000017">
    <property type="protein sequence ID" value="EAQ78952.1"/>
    <property type="molecule type" value="Genomic_DNA"/>
</dbReference>
<keyword evidence="1" id="KW-0472">Membrane</keyword>
<sequence>MRAVFIFVQNGTLTQLILLFLRLLYHKRWAQHALSLRLRRCGTGYAFRRGLECRLSECVADSSILKIGKAYRR</sequence>
<dbReference type="AlphaFoldDB" id="A3ZX71"/>